<dbReference type="InterPro" id="IPR010982">
    <property type="entry name" value="Lambda_DNA-bd_dom_sf"/>
</dbReference>
<dbReference type="NCBIfam" id="NF046037">
    <property type="entry name" value="carphisopro"/>
    <property type="match status" value="1"/>
</dbReference>
<keyword evidence="2" id="KW-1185">Reference proteome</keyword>
<sequence length="83" mass="8938">MNTVSDIFDVFGGNAAVARILGVGASTASEMKRRESIPVEYWPALVDEAKKIDREDVSLERIAIVMAEAGARRRSAKSSEVAA</sequence>
<dbReference type="Proteomes" id="UP001230207">
    <property type="component" value="Unassembled WGS sequence"/>
</dbReference>
<protein>
    <submittedName>
        <fullName evidence="1">Uncharacterized protein</fullName>
    </submittedName>
</protein>
<reference evidence="1 2" key="1">
    <citation type="submission" date="2023-07" db="EMBL/GenBank/DDBJ databases">
        <title>Genomic Encyclopedia of Type Strains, Phase IV (KMG-IV): sequencing the most valuable type-strain genomes for metagenomic binning, comparative biology and taxonomic classification.</title>
        <authorList>
            <person name="Goeker M."/>
        </authorList>
    </citation>
    <scope>NUCLEOTIDE SEQUENCE [LARGE SCALE GENOMIC DNA]</scope>
    <source>
        <strain evidence="1 2">DSM 1112</strain>
    </source>
</reference>
<dbReference type="InterPro" id="IPR059216">
    <property type="entry name" value="LeuA_carph_isopro_dom"/>
</dbReference>
<organism evidence="1 2">
    <name type="scientific">Pararhizobium capsulatum DSM 1112</name>
    <dbReference type="NCBI Taxonomy" id="1121113"/>
    <lineage>
        <taxon>Bacteria</taxon>
        <taxon>Pseudomonadati</taxon>
        <taxon>Pseudomonadota</taxon>
        <taxon>Alphaproteobacteria</taxon>
        <taxon>Hyphomicrobiales</taxon>
        <taxon>Rhizobiaceae</taxon>
        <taxon>Rhizobium/Agrobacterium group</taxon>
        <taxon>Pararhizobium</taxon>
    </lineage>
</organism>
<name>A0ABU0BP27_9HYPH</name>
<evidence type="ECO:0000313" key="2">
    <source>
        <dbReference type="Proteomes" id="UP001230207"/>
    </source>
</evidence>
<evidence type="ECO:0000313" key="1">
    <source>
        <dbReference type="EMBL" id="MDQ0320011.1"/>
    </source>
</evidence>
<comment type="caution">
    <text evidence="1">The sequence shown here is derived from an EMBL/GenBank/DDBJ whole genome shotgun (WGS) entry which is preliminary data.</text>
</comment>
<dbReference type="EMBL" id="JAUSVF010000001">
    <property type="protein sequence ID" value="MDQ0320011.1"/>
    <property type="molecule type" value="Genomic_DNA"/>
</dbReference>
<dbReference type="Gene3D" id="1.10.260.40">
    <property type="entry name" value="lambda repressor-like DNA-binding domains"/>
    <property type="match status" value="1"/>
</dbReference>
<proteinExistence type="predicted"/>
<accession>A0ABU0BP27</accession>
<gene>
    <name evidence="1" type="ORF">QO002_002149</name>
</gene>
<dbReference type="RefSeq" id="WP_307229373.1">
    <property type="nucleotide sequence ID" value="NZ_JAUSVF010000001.1"/>
</dbReference>